<evidence type="ECO:0000259" key="1">
    <source>
        <dbReference type="Pfam" id="PF00248"/>
    </source>
</evidence>
<evidence type="ECO:0000313" key="2">
    <source>
        <dbReference type="EMBL" id="MBB6480281.1"/>
    </source>
</evidence>
<dbReference type="Pfam" id="PF00248">
    <property type="entry name" value="Aldo_ket_red"/>
    <property type="match status" value="1"/>
</dbReference>
<reference evidence="2 3" key="1">
    <citation type="submission" date="2020-08" db="EMBL/GenBank/DDBJ databases">
        <title>Genomic Encyclopedia of Type Strains, Phase IV (KMG-IV): sequencing the most valuable type-strain genomes for metagenomic binning, comparative biology and taxonomic classification.</title>
        <authorList>
            <person name="Goeker M."/>
        </authorList>
    </citation>
    <scope>NUCLEOTIDE SEQUENCE [LARGE SCALE GENOMIC DNA]</scope>
    <source>
        <strain evidence="2 3">DSM 2461</strain>
    </source>
</reference>
<organism evidence="2 3">
    <name type="scientific">Spirochaeta isovalerica</name>
    <dbReference type="NCBI Taxonomy" id="150"/>
    <lineage>
        <taxon>Bacteria</taxon>
        <taxon>Pseudomonadati</taxon>
        <taxon>Spirochaetota</taxon>
        <taxon>Spirochaetia</taxon>
        <taxon>Spirochaetales</taxon>
        <taxon>Spirochaetaceae</taxon>
        <taxon>Spirochaeta</taxon>
    </lineage>
</organism>
<dbReference type="PANTHER" id="PTHR43312">
    <property type="entry name" value="D-THREO-ALDOSE 1-DEHYDROGENASE"/>
    <property type="match status" value="1"/>
</dbReference>
<dbReference type="SUPFAM" id="SSF51430">
    <property type="entry name" value="NAD(P)-linked oxidoreductase"/>
    <property type="match status" value="1"/>
</dbReference>
<proteinExistence type="predicted"/>
<dbReference type="AlphaFoldDB" id="A0A841RA88"/>
<evidence type="ECO:0000313" key="3">
    <source>
        <dbReference type="Proteomes" id="UP000587760"/>
    </source>
</evidence>
<dbReference type="InterPro" id="IPR036812">
    <property type="entry name" value="NAD(P)_OxRdtase_dom_sf"/>
</dbReference>
<feature type="domain" description="NADP-dependent oxidoreductase" evidence="1">
    <location>
        <begin position="15"/>
        <end position="310"/>
    </location>
</feature>
<accession>A0A841RA88</accession>
<dbReference type="InterPro" id="IPR053135">
    <property type="entry name" value="AKR2_Oxidoreductase"/>
</dbReference>
<name>A0A841RA88_9SPIO</name>
<dbReference type="PANTHER" id="PTHR43312:SF1">
    <property type="entry name" value="NADP-DEPENDENT OXIDOREDUCTASE DOMAIN-CONTAINING PROTEIN"/>
    <property type="match status" value="1"/>
</dbReference>
<dbReference type="RefSeq" id="WP_184746389.1">
    <property type="nucleotide sequence ID" value="NZ_JACHGJ010000003.1"/>
</dbReference>
<dbReference type="Gene3D" id="3.20.20.100">
    <property type="entry name" value="NADP-dependent oxidoreductase domain"/>
    <property type="match status" value="1"/>
</dbReference>
<dbReference type="Proteomes" id="UP000587760">
    <property type="component" value="Unassembled WGS sequence"/>
</dbReference>
<dbReference type="EMBL" id="JACHGJ010000003">
    <property type="protein sequence ID" value="MBB6480281.1"/>
    <property type="molecule type" value="Genomic_DNA"/>
</dbReference>
<sequence length="321" mass="35951">MEKRKLGNSGILVHPIGIGLWAMGGNQWGPTEDRESLSTIDRALELGIDFFDTADVYGDGHSEVLLGQAMKGRRDKFVLGTKIGWFDFDGDKGQSAYTTVEKVKEGVETNLKRLDTDYIDVLQWHVNFREPTMETFIEGSMKLKEEGKIRAFGVSSSDYPFIEAFFGNGEGDTLQIDYSILNRMAENEIFPFCRKKNVGTIIRGGLAMGLLTGKFSRDSVFDENDFRKSWKDDSEQREQFLKDLETVEKLKEAFPGENLAQLAIRFTISHPDVSVVIPGAKRISQLESNFGAAEKGLLSKYEQALIDSIVNPGGGRRIWPA</sequence>
<dbReference type="InterPro" id="IPR023210">
    <property type="entry name" value="NADP_OxRdtase_dom"/>
</dbReference>
<comment type="caution">
    <text evidence="2">The sequence shown here is derived from an EMBL/GenBank/DDBJ whole genome shotgun (WGS) entry which is preliminary data.</text>
</comment>
<keyword evidence="3" id="KW-1185">Reference proteome</keyword>
<gene>
    <name evidence="2" type="ORF">HNR50_001944</name>
</gene>
<protein>
    <submittedName>
        <fullName evidence="2">Aryl-alcohol dehydrogenase-like predicted oxidoreductase</fullName>
    </submittedName>
</protein>